<protein>
    <submittedName>
        <fullName evidence="2">Uncharacterized protein</fullName>
    </submittedName>
</protein>
<dbReference type="EMBL" id="JBCEZU010000156">
    <property type="protein sequence ID" value="KAK9524170.1"/>
    <property type="molecule type" value="Genomic_DNA"/>
</dbReference>
<reference evidence="2 3" key="1">
    <citation type="journal article" date="2024" name="Genome Biol. Evol.">
        <title>Chromosome-level genome assembly of the viviparous eelpout Zoarces viviparus.</title>
        <authorList>
            <person name="Fuhrmann N."/>
            <person name="Brasseur M.V."/>
            <person name="Bakowski C.E."/>
            <person name="Podsiadlowski L."/>
            <person name="Prost S."/>
            <person name="Krehenwinkel H."/>
            <person name="Mayer C."/>
        </authorList>
    </citation>
    <scope>NUCLEOTIDE SEQUENCE [LARGE SCALE GENOMIC DNA]</scope>
    <source>
        <strain evidence="2">NO-MEL_2022_Ind0_liver</strain>
    </source>
</reference>
<evidence type="ECO:0000313" key="2">
    <source>
        <dbReference type="EMBL" id="KAK9524170.1"/>
    </source>
</evidence>
<feature type="region of interest" description="Disordered" evidence="1">
    <location>
        <begin position="39"/>
        <end position="76"/>
    </location>
</feature>
<proteinExistence type="predicted"/>
<comment type="caution">
    <text evidence="2">The sequence shown here is derived from an EMBL/GenBank/DDBJ whole genome shotgun (WGS) entry which is preliminary data.</text>
</comment>
<evidence type="ECO:0000313" key="3">
    <source>
        <dbReference type="Proteomes" id="UP001488805"/>
    </source>
</evidence>
<keyword evidence="3" id="KW-1185">Reference proteome</keyword>
<organism evidence="2 3">
    <name type="scientific">Zoarces viviparus</name>
    <name type="common">Viviparous eelpout</name>
    <name type="synonym">Blennius viviparus</name>
    <dbReference type="NCBI Taxonomy" id="48416"/>
    <lineage>
        <taxon>Eukaryota</taxon>
        <taxon>Metazoa</taxon>
        <taxon>Chordata</taxon>
        <taxon>Craniata</taxon>
        <taxon>Vertebrata</taxon>
        <taxon>Euteleostomi</taxon>
        <taxon>Actinopterygii</taxon>
        <taxon>Neopterygii</taxon>
        <taxon>Teleostei</taxon>
        <taxon>Neoteleostei</taxon>
        <taxon>Acanthomorphata</taxon>
        <taxon>Eupercaria</taxon>
        <taxon>Perciformes</taxon>
        <taxon>Cottioidei</taxon>
        <taxon>Zoarcales</taxon>
        <taxon>Zoarcidae</taxon>
        <taxon>Zoarcinae</taxon>
        <taxon>Zoarces</taxon>
    </lineage>
</organism>
<accession>A0AAW1EQ53</accession>
<dbReference type="Proteomes" id="UP001488805">
    <property type="component" value="Unassembled WGS sequence"/>
</dbReference>
<sequence length="113" mass="12735">MEGGGSELDRQNAAHRNTFKSVTFAPSLSISASLAPCPRHAHMMQRQQPELHSSSTERELTHSFNTSSRRSRDTRCGSEWLEDENRMFLRQFLLGTKHEFSDSSAAVQIPTVT</sequence>
<evidence type="ECO:0000256" key="1">
    <source>
        <dbReference type="SAM" id="MobiDB-lite"/>
    </source>
</evidence>
<name>A0AAW1EQ53_ZOAVI</name>
<feature type="compositionally biased region" description="Polar residues" evidence="1">
    <location>
        <begin position="45"/>
        <end position="54"/>
    </location>
</feature>
<gene>
    <name evidence="2" type="ORF">VZT92_018031</name>
</gene>
<dbReference type="AlphaFoldDB" id="A0AAW1EQ53"/>